<dbReference type="EMBL" id="LT629799">
    <property type="protein sequence ID" value="SDU86462.1"/>
    <property type="molecule type" value="Genomic_DNA"/>
</dbReference>
<dbReference type="AlphaFoldDB" id="A0A1H2M024"/>
<evidence type="ECO:0008006" key="4">
    <source>
        <dbReference type="Google" id="ProtNLM"/>
    </source>
</evidence>
<reference evidence="3" key="1">
    <citation type="submission" date="2016-10" db="EMBL/GenBank/DDBJ databases">
        <authorList>
            <person name="Varghese N."/>
            <person name="Submissions S."/>
        </authorList>
    </citation>
    <scope>NUCLEOTIDE SEQUENCE [LARGE SCALE GENOMIC DNA]</scope>
    <source>
        <strain evidence="3">DSM 21743</strain>
    </source>
</reference>
<sequence>MRTCTGVPVAPAAARGGPRSRRWTCTAPSQWHLEDELSTIADEVVDLVEALLLCTGPRGSFDRESWPQEWSHAHRQVWISVGMLGEAGGLSDVDAIAILRGYAFSRDLMLDDVADQLASGRLSAMALLEVDPA</sequence>
<name>A0A1H2M024_9ACTN</name>
<dbReference type="Proteomes" id="UP000198825">
    <property type="component" value="Chromosome I"/>
</dbReference>
<evidence type="ECO:0000256" key="1">
    <source>
        <dbReference type="SAM" id="MobiDB-lite"/>
    </source>
</evidence>
<gene>
    <name evidence="2" type="ORF">SAMN04488544_1154</name>
</gene>
<keyword evidence="3" id="KW-1185">Reference proteome</keyword>
<feature type="region of interest" description="Disordered" evidence="1">
    <location>
        <begin position="1"/>
        <end position="21"/>
    </location>
</feature>
<evidence type="ECO:0000313" key="3">
    <source>
        <dbReference type="Proteomes" id="UP000198825"/>
    </source>
</evidence>
<protein>
    <recommendedName>
        <fullName evidence="4">ANTAR domain-containing protein</fullName>
    </recommendedName>
</protein>
<feature type="compositionally biased region" description="Low complexity" evidence="1">
    <location>
        <begin position="1"/>
        <end position="17"/>
    </location>
</feature>
<proteinExistence type="predicted"/>
<evidence type="ECO:0000313" key="2">
    <source>
        <dbReference type="EMBL" id="SDU86462.1"/>
    </source>
</evidence>
<accession>A0A1H2M024</accession>
<organism evidence="2 3">
    <name type="scientific">Microlunatus sagamiharensis</name>
    <dbReference type="NCBI Taxonomy" id="546874"/>
    <lineage>
        <taxon>Bacteria</taxon>
        <taxon>Bacillati</taxon>
        <taxon>Actinomycetota</taxon>
        <taxon>Actinomycetes</taxon>
        <taxon>Propionibacteriales</taxon>
        <taxon>Propionibacteriaceae</taxon>
        <taxon>Microlunatus</taxon>
    </lineage>
</organism>